<protein>
    <submittedName>
        <fullName evidence="2">Glycosyltransferase family 10</fullName>
    </submittedName>
</protein>
<name>A0ABU3VHL3_9RHOB</name>
<dbReference type="InterPro" id="IPR038577">
    <property type="entry name" value="GT10-like_C_sf"/>
</dbReference>
<evidence type="ECO:0000259" key="1">
    <source>
        <dbReference type="Pfam" id="PF00852"/>
    </source>
</evidence>
<reference evidence="3" key="1">
    <citation type="submission" date="2023-05" db="EMBL/GenBank/DDBJ databases">
        <title>Sedimentitalea sp. nov. JM2-8.</title>
        <authorList>
            <person name="Huang J."/>
        </authorList>
    </citation>
    <scope>NUCLEOTIDE SEQUENCE [LARGE SCALE GENOMIC DNA]</scope>
    <source>
        <strain evidence="3">KHS03</strain>
    </source>
</reference>
<sequence length="289" mass="32215">MAEAAAIAILPYGNTLGSALAARPTSDLIWPDGCPKRLNGATIGDMLPTDHLIAFPRTSMHFRRNWGTRARISLIMGEPSFIHAKHIRMLRLTYRRFFRVLTFSQTLLNTIPNAVLFPLGGTWVSDWHTRDLTKTRACSLIASAKKDTTGHKLRHAVVDQVRVRGMDVHVMGGGYAPFKDKAEGLAPYRYSVVIENMREQNYFSEKLLDAVFCGTVPIYWGCPNLPDFIDPDGIIQCQSEPDILAALADMSEADYAARMPQIDRLKVQLEPYADIQKRAATALRAEIAG</sequence>
<evidence type="ECO:0000313" key="2">
    <source>
        <dbReference type="EMBL" id="MDU9005676.1"/>
    </source>
</evidence>
<dbReference type="SUPFAM" id="SSF53756">
    <property type="entry name" value="UDP-Glycosyltransferase/glycogen phosphorylase"/>
    <property type="match status" value="1"/>
</dbReference>
<dbReference type="InterPro" id="IPR055270">
    <property type="entry name" value="Glyco_tran_10_C"/>
</dbReference>
<dbReference type="Gene3D" id="3.40.50.11660">
    <property type="entry name" value="Glycosyl transferase family 10, C-terminal domain"/>
    <property type="match status" value="1"/>
</dbReference>
<dbReference type="Proteomes" id="UP001255416">
    <property type="component" value="Unassembled WGS sequence"/>
</dbReference>
<gene>
    <name evidence="2" type="ORF">QO231_17730</name>
</gene>
<evidence type="ECO:0000313" key="3">
    <source>
        <dbReference type="Proteomes" id="UP001255416"/>
    </source>
</evidence>
<dbReference type="EMBL" id="JASMWN010000016">
    <property type="protein sequence ID" value="MDU9005676.1"/>
    <property type="molecule type" value="Genomic_DNA"/>
</dbReference>
<accession>A0ABU3VHL3</accession>
<organism evidence="2 3">
    <name type="scientific">Sedimentitalea todarodis</name>
    <dbReference type="NCBI Taxonomy" id="1631240"/>
    <lineage>
        <taxon>Bacteria</taxon>
        <taxon>Pseudomonadati</taxon>
        <taxon>Pseudomonadota</taxon>
        <taxon>Alphaproteobacteria</taxon>
        <taxon>Rhodobacterales</taxon>
        <taxon>Paracoccaceae</taxon>
        <taxon>Sedimentitalea</taxon>
    </lineage>
</organism>
<feature type="domain" description="Fucosyltransferase C-terminal" evidence="1">
    <location>
        <begin position="140"/>
        <end position="238"/>
    </location>
</feature>
<dbReference type="Pfam" id="PF00852">
    <property type="entry name" value="Glyco_transf_10"/>
    <property type="match status" value="1"/>
</dbReference>
<proteinExistence type="predicted"/>
<keyword evidence="3" id="KW-1185">Reference proteome</keyword>
<dbReference type="RefSeq" id="WP_316779448.1">
    <property type="nucleotide sequence ID" value="NZ_JASMWN010000016.1"/>
</dbReference>
<comment type="caution">
    <text evidence="2">The sequence shown here is derived from an EMBL/GenBank/DDBJ whole genome shotgun (WGS) entry which is preliminary data.</text>
</comment>